<comment type="caution">
    <text evidence="1">The sequence shown here is derived from an EMBL/GenBank/DDBJ whole genome shotgun (WGS) entry which is preliminary data.</text>
</comment>
<dbReference type="AlphaFoldDB" id="A0A9P7FXD4"/>
<sequence length="132" mass="14356">MPEQVFMLLNLNPVMSIIGNVPAAIASTIVACRAVRRLSNYTSQGPEVFASTTQGSTLAFRSGAGTFLRANKVSTKVSTHPPVEGVHVQMETFESPSDKSYNEYDAAGQIVKSDNFDPEAQNISNDFKRPPY</sequence>
<organism evidence="1 2">
    <name type="scientific">Sphagnurus paluster</name>
    <dbReference type="NCBI Taxonomy" id="117069"/>
    <lineage>
        <taxon>Eukaryota</taxon>
        <taxon>Fungi</taxon>
        <taxon>Dikarya</taxon>
        <taxon>Basidiomycota</taxon>
        <taxon>Agaricomycotina</taxon>
        <taxon>Agaricomycetes</taxon>
        <taxon>Agaricomycetidae</taxon>
        <taxon>Agaricales</taxon>
        <taxon>Tricholomatineae</taxon>
        <taxon>Lyophyllaceae</taxon>
        <taxon>Sphagnurus</taxon>
    </lineage>
</organism>
<proteinExistence type="predicted"/>
<dbReference type="EMBL" id="JABCKI010005887">
    <property type="protein sequence ID" value="KAG5636832.1"/>
    <property type="molecule type" value="Genomic_DNA"/>
</dbReference>
<reference evidence="1" key="1">
    <citation type="submission" date="2021-02" db="EMBL/GenBank/DDBJ databases">
        <authorList>
            <person name="Nieuwenhuis M."/>
            <person name="Van De Peppel L.J.J."/>
        </authorList>
    </citation>
    <scope>NUCLEOTIDE SEQUENCE</scope>
    <source>
        <strain evidence="1">D49</strain>
    </source>
</reference>
<gene>
    <name evidence="1" type="ORF">H0H81_006659</name>
</gene>
<evidence type="ECO:0000313" key="1">
    <source>
        <dbReference type="EMBL" id="KAG5636832.1"/>
    </source>
</evidence>
<keyword evidence="2" id="KW-1185">Reference proteome</keyword>
<dbReference type="Proteomes" id="UP000717328">
    <property type="component" value="Unassembled WGS sequence"/>
</dbReference>
<accession>A0A9P7FXD4</accession>
<dbReference type="OrthoDB" id="3197626at2759"/>
<name>A0A9P7FXD4_9AGAR</name>
<protein>
    <submittedName>
        <fullName evidence="1">Uncharacterized protein</fullName>
    </submittedName>
</protein>
<evidence type="ECO:0000313" key="2">
    <source>
        <dbReference type="Proteomes" id="UP000717328"/>
    </source>
</evidence>
<reference evidence="1" key="2">
    <citation type="submission" date="2021-10" db="EMBL/GenBank/DDBJ databases">
        <title>Phylogenomics reveals ancestral predisposition of the termite-cultivated fungus Termitomyces towards a domesticated lifestyle.</title>
        <authorList>
            <person name="Auxier B."/>
            <person name="Grum-Grzhimaylo A."/>
            <person name="Cardenas M.E."/>
            <person name="Lodge J.D."/>
            <person name="Laessoe T."/>
            <person name="Pedersen O."/>
            <person name="Smith M.E."/>
            <person name="Kuyper T.W."/>
            <person name="Franco-Molano E.A."/>
            <person name="Baroni T.J."/>
            <person name="Aanen D.K."/>
        </authorList>
    </citation>
    <scope>NUCLEOTIDE SEQUENCE</scope>
    <source>
        <strain evidence="1">D49</strain>
    </source>
</reference>